<dbReference type="PANTHER" id="PTHR45339:SF3">
    <property type="entry name" value="HISTIDINE KINASE"/>
    <property type="match status" value="1"/>
</dbReference>
<evidence type="ECO:0000313" key="4">
    <source>
        <dbReference type="EMBL" id="EMI55921.1"/>
    </source>
</evidence>
<gene>
    <name evidence="4" type="ORF">RSSM_02630</name>
</gene>
<dbReference type="SMART" id="SM00448">
    <property type="entry name" value="REC"/>
    <property type="match status" value="1"/>
</dbReference>
<dbReference type="PANTHER" id="PTHR45339">
    <property type="entry name" value="HYBRID SIGNAL TRANSDUCTION HISTIDINE KINASE J"/>
    <property type="match status" value="1"/>
</dbReference>
<dbReference type="InterPro" id="IPR001789">
    <property type="entry name" value="Sig_transdc_resp-reg_receiver"/>
</dbReference>
<dbReference type="Pfam" id="PF00072">
    <property type="entry name" value="Response_reg"/>
    <property type="match status" value="1"/>
</dbReference>
<reference evidence="4 5" key="1">
    <citation type="journal article" date="2013" name="Mar. Genomics">
        <title>Expression of sulfatases in Rhodopirellula baltica and the diversity of sulfatases in the genus Rhodopirellula.</title>
        <authorList>
            <person name="Wegner C.E."/>
            <person name="Richter-Heitmann T."/>
            <person name="Klindworth A."/>
            <person name="Klockow C."/>
            <person name="Richter M."/>
            <person name="Achstetter T."/>
            <person name="Glockner F.O."/>
            <person name="Harder J."/>
        </authorList>
    </citation>
    <scope>NUCLEOTIDE SEQUENCE [LARGE SCALE GENOMIC DNA]</scope>
    <source>
        <strain evidence="4 5">SM41</strain>
    </source>
</reference>
<dbReference type="InterPro" id="IPR011006">
    <property type="entry name" value="CheY-like_superfamily"/>
</dbReference>
<dbReference type="PROSITE" id="PS50110">
    <property type="entry name" value="RESPONSE_REGULATORY"/>
    <property type="match status" value="1"/>
</dbReference>
<evidence type="ECO:0000256" key="1">
    <source>
        <dbReference type="ARBA" id="ARBA00022553"/>
    </source>
</evidence>
<keyword evidence="5" id="KW-1185">Reference proteome</keyword>
<dbReference type="CDD" id="cd17546">
    <property type="entry name" value="REC_hyHK_CKI1_RcsC-like"/>
    <property type="match status" value="1"/>
</dbReference>
<evidence type="ECO:0000259" key="3">
    <source>
        <dbReference type="PROSITE" id="PS50110"/>
    </source>
</evidence>
<organism evidence="4 5">
    <name type="scientific">Rhodopirellula sallentina SM41</name>
    <dbReference type="NCBI Taxonomy" id="1263870"/>
    <lineage>
        <taxon>Bacteria</taxon>
        <taxon>Pseudomonadati</taxon>
        <taxon>Planctomycetota</taxon>
        <taxon>Planctomycetia</taxon>
        <taxon>Pirellulales</taxon>
        <taxon>Pirellulaceae</taxon>
        <taxon>Rhodopirellula</taxon>
    </lineage>
</organism>
<dbReference type="SUPFAM" id="SSF52172">
    <property type="entry name" value="CheY-like"/>
    <property type="match status" value="1"/>
</dbReference>
<keyword evidence="1 2" id="KW-0597">Phosphoprotein</keyword>
<evidence type="ECO:0000256" key="2">
    <source>
        <dbReference type="PROSITE-ProRule" id="PRU00169"/>
    </source>
</evidence>
<proteinExistence type="predicted"/>
<feature type="modified residue" description="4-aspartylphosphate" evidence="2">
    <location>
        <position position="73"/>
    </location>
</feature>
<name>M5UDJ0_9BACT</name>
<dbReference type="AlphaFoldDB" id="M5UDJ0"/>
<dbReference type="PATRIC" id="fig|1263870.3.peg.2798"/>
<accession>M5UDJ0</accession>
<evidence type="ECO:0000313" key="5">
    <source>
        <dbReference type="Proteomes" id="UP000011885"/>
    </source>
</evidence>
<dbReference type="EMBL" id="ANOH01000185">
    <property type="protein sequence ID" value="EMI55921.1"/>
    <property type="molecule type" value="Genomic_DNA"/>
</dbReference>
<dbReference type="GO" id="GO:0000160">
    <property type="term" value="P:phosphorelay signal transduction system"/>
    <property type="evidence" value="ECO:0007669"/>
    <property type="project" value="InterPro"/>
</dbReference>
<dbReference type="Proteomes" id="UP000011885">
    <property type="component" value="Unassembled WGS sequence"/>
</dbReference>
<feature type="domain" description="Response regulatory" evidence="3">
    <location>
        <begin position="24"/>
        <end position="140"/>
    </location>
</feature>
<dbReference type="Gene3D" id="3.40.50.2300">
    <property type="match status" value="1"/>
</dbReference>
<comment type="caution">
    <text evidence="4">The sequence shown here is derived from an EMBL/GenBank/DDBJ whole genome shotgun (WGS) entry which is preliminary data.</text>
</comment>
<protein>
    <submittedName>
        <fullName evidence="4">Response regulator receiver protein</fullName>
    </submittedName>
</protein>
<sequence length="146" mass="16058">MTQFAVEYFPQSIPAHSEERTMTTLLVVDDHDDIREMMTLQLQRNGFSVVSARNGAEAVLTAANVAPALILMDVNMPELDGLEATIQIHKANSEHRIPVIALTAYALPDDRKRAEASGCDAFHPKPVDFDKLLEQINDLIGATTSN</sequence>